<evidence type="ECO:0000313" key="8">
    <source>
        <dbReference type="EMBL" id="JAT46489.1"/>
    </source>
</evidence>
<dbReference type="Pfam" id="PF03004">
    <property type="entry name" value="Transposase_24"/>
    <property type="match status" value="1"/>
</dbReference>
<evidence type="ECO:0000256" key="2">
    <source>
        <dbReference type="ARBA" id="ARBA00022614"/>
    </source>
</evidence>
<name>A0A1D1XVS5_9ARAE</name>
<organism evidence="8">
    <name type="scientific">Anthurium amnicola</name>
    <dbReference type="NCBI Taxonomy" id="1678845"/>
    <lineage>
        <taxon>Eukaryota</taxon>
        <taxon>Viridiplantae</taxon>
        <taxon>Streptophyta</taxon>
        <taxon>Embryophyta</taxon>
        <taxon>Tracheophyta</taxon>
        <taxon>Spermatophyta</taxon>
        <taxon>Magnoliopsida</taxon>
        <taxon>Liliopsida</taxon>
        <taxon>Araceae</taxon>
        <taxon>Pothoideae</taxon>
        <taxon>Potheae</taxon>
        <taxon>Anthurium</taxon>
    </lineage>
</organism>
<dbReference type="AlphaFoldDB" id="A0A1D1XVS5"/>
<dbReference type="PANTHER" id="PTHR33499">
    <property type="entry name" value="OS12G0282400 PROTEIN-RELATED"/>
    <property type="match status" value="1"/>
</dbReference>
<dbReference type="InterPro" id="IPR004252">
    <property type="entry name" value="Probable_transposase_24"/>
</dbReference>
<feature type="region of interest" description="Disordered" evidence="6">
    <location>
        <begin position="491"/>
        <end position="528"/>
    </location>
</feature>
<feature type="domain" description="Disease resistance N-terminal" evidence="7">
    <location>
        <begin position="37"/>
        <end position="101"/>
    </location>
</feature>
<dbReference type="Gene3D" id="1.20.5.4130">
    <property type="match status" value="1"/>
</dbReference>
<proteinExistence type="inferred from homology"/>
<feature type="region of interest" description="Disordered" evidence="6">
    <location>
        <begin position="107"/>
        <end position="193"/>
    </location>
</feature>
<keyword evidence="2" id="KW-0433">Leucine-rich repeat</keyword>
<keyword evidence="5" id="KW-0611">Plant defense</keyword>
<dbReference type="GO" id="GO:0000166">
    <property type="term" value="F:nucleotide binding"/>
    <property type="evidence" value="ECO:0007669"/>
    <property type="project" value="UniProtKB-KW"/>
</dbReference>
<dbReference type="GO" id="GO:0006952">
    <property type="term" value="P:defense response"/>
    <property type="evidence" value="ECO:0007669"/>
    <property type="project" value="UniProtKB-KW"/>
</dbReference>
<dbReference type="InterPro" id="IPR041118">
    <property type="entry name" value="Rx_N"/>
</dbReference>
<feature type="compositionally biased region" description="Polar residues" evidence="6">
    <location>
        <begin position="156"/>
        <end position="174"/>
    </location>
</feature>
<dbReference type="Pfam" id="PF18052">
    <property type="entry name" value="Rx_N"/>
    <property type="match status" value="1"/>
</dbReference>
<dbReference type="PANTHER" id="PTHR33499:SF43">
    <property type="entry name" value="TRANSPOSASE, PTTA_EN_SPM, PLANT"/>
    <property type="match status" value="1"/>
</dbReference>
<protein>
    <submittedName>
        <fullName evidence="8">Putative disease resistance RPP13-like protein 1</fullName>
    </submittedName>
</protein>
<feature type="compositionally biased region" description="Pro residues" evidence="6">
    <location>
        <begin position="20"/>
        <end position="33"/>
    </location>
</feature>
<evidence type="ECO:0000256" key="5">
    <source>
        <dbReference type="ARBA" id="ARBA00022821"/>
    </source>
</evidence>
<evidence type="ECO:0000256" key="4">
    <source>
        <dbReference type="ARBA" id="ARBA00022741"/>
    </source>
</evidence>
<evidence type="ECO:0000259" key="7">
    <source>
        <dbReference type="Pfam" id="PF18052"/>
    </source>
</evidence>
<keyword evidence="4" id="KW-0547">Nucleotide-binding</keyword>
<reference evidence="8" key="1">
    <citation type="submission" date="2015-07" db="EMBL/GenBank/DDBJ databases">
        <title>Transcriptome Assembly of Anthurium amnicola.</title>
        <authorList>
            <person name="Suzuki J."/>
        </authorList>
    </citation>
    <scope>NUCLEOTIDE SEQUENCE</scope>
</reference>
<gene>
    <name evidence="8" type="primary">RPPL1_30</name>
    <name evidence="8" type="ORF">g.128072</name>
</gene>
<dbReference type="EMBL" id="GDJX01021447">
    <property type="protein sequence ID" value="JAT46489.1"/>
    <property type="molecule type" value="Transcribed_RNA"/>
</dbReference>
<sequence length="528" mass="59373">MASSPQLSRIEELVKKLQPPSVPSSSVPPPSVPSPSQDLGALQELVPRIKAVLSDAENREIHDESVKLWLKDLQDVADRADDVVDEYEYELLRAKVEAGIQADGSTLLPAQKRKHQEMASGGSSRGDSRVRRQRVVHDSPVSQPALPLPLSSTSPAVGTSTCQSAVGSSSTQSWGRGHGRRGPTRGVTESRLEDGSRWNVKVIGGTGVGERGVNFVSKMGTVIRVHCKLWDDNFVKLPETTKDAIFRDLQLCYEWERTPTTDRQMISHMTTMHRNWRGTLKQRYFKGKSFEDAIASVPAGVDPSEWQTMCEIWNTPERRRIAQRNQENRSHQSMAYSRGRISHTQMIEDFERTHQRTPHRMELFKMGRCHDLPDGTEHWVDEESSHRYERMTQMVHRPEGQVDDVPITHESAFIATMGRDRPGRIRCAGSAETLTSWYGPRESASTSSHRHDSQEVEQLKQIVLTQSTEMGRMRAEITNMREQMTLFMSQFRGSSSTPLIAPDPDPDDDDYDSDDDVDGVGDDDVDGG</sequence>
<keyword evidence="3" id="KW-0677">Repeat</keyword>
<accession>A0A1D1XVS5</accession>
<feature type="region of interest" description="Disordered" evidence="6">
    <location>
        <begin position="16"/>
        <end position="38"/>
    </location>
</feature>
<evidence type="ECO:0000256" key="6">
    <source>
        <dbReference type="SAM" id="MobiDB-lite"/>
    </source>
</evidence>
<evidence type="ECO:0000256" key="1">
    <source>
        <dbReference type="ARBA" id="ARBA00008894"/>
    </source>
</evidence>
<feature type="compositionally biased region" description="Low complexity" evidence="6">
    <location>
        <begin position="139"/>
        <end position="155"/>
    </location>
</feature>
<feature type="compositionally biased region" description="Acidic residues" evidence="6">
    <location>
        <begin position="504"/>
        <end position="528"/>
    </location>
</feature>
<feature type="non-terminal residue" evidence="8">
    <location>
        <position position="528"/>
    </location>
</feature>
<evidence type="ECO:0000256" key="3">
    <source>
        <dbReference type="ARBA" id="ARBA00022737"/>
    </source>
</evidence>
<comment type="similarity">
    <text evidence="1">Belongs to the disease resistance NB-LRR family.</text>
</comment>